<evidence type="ECO:0000256" key="6">
    <source>
        <dbReference type="ARBA" id="ARBA00025166"/>
    </source>
</evidence>
<feature type="domain" description="CobB/CobQ-like glutamine amidotransferase" evidence="9">
    <location>
        <begin position="248"/>
        <end position="433"/>
    </location>
</feature>
<dbReference type="SUPFAM" id="SSF52540">
    <property type="entry name" value="P-loop containing nucleoside triphosphate hydrolases"/>
    <property type="match status" value="1"/>
</dbReference>
<comment type="pathway">
    <text evidence="1 7">Cofactor biosynthesis; adenosylcobalamin biosynthesis.</text>
</comment>
<dbReference type="Gene3D" id="3.40.50.880">
    <property type="match status" value="1"/>
</dbReference>
<keyword evidence="11" id="KW-1185">Reference proteome</keyword>
<comment type="function">
    <text evidence="6 7">Catalyzes amidations at positions B, D, E, and G on adenosylcobyrinic A,C-diamide. NH(2) groups are provided by glutamine, and one molecule of ATP is hydrogenolyzed for each amidation.</text>
</comment>
<dbReference type="Pfam" id="PF07685">
    <property type="entry name" value="GATase_3"/>
    <property type="match status" value="1"/>
</dbReference>
<dbReference type="InterPro" id="IPR011698">
    <property type="entry name" value="GATase_3"/>
</dbReference>
<evidence type="ECO:0000313" key="11">
    <source>
        <dbReference type="Proteomes" id="UP000761264"/>
    </source>
</evidence>
<dbReference type="Pfam" id="PF01656">
    <property type="entry name" value="CbiA"/>
    <property type="match status" value="1"/>
</dbReference>
<dbReference type="CDD" id="cd01750">
    <property type="entry name" value="GATase1_CobQ"/>
    <property type="match status" value="1"/>
</dbReference>
<dbReference type="AlphaFoldDB" id="A0A967EW35"/>
<evidence type="ECO:0000259" key="9">
    <source>
        <dbReference type="Pfam" id="PF07685"/>
    </source>
</evidence>
<evidence type="ECO:0000256" key="4">
    <source>
        <dbReference type="ARBA" id="ARBA00022573"/>
    </source>
</evidence>
<proteinExistence type="inferred from homology"/>
<dbReference type="NCBIfam" id="TIGR00313">
    <property type="entry name" value="cobQ"/>
    <property type="match status" value="1"/>
</dbReference>
<sequence>MIQGTGSDVGKSLLVAGLCRAFTRRGLTVRPFKPQNMSNNAAVTTDGGEIGRAQALQARACGVEPTTDMNPVLLKPQSEVGAQVVVQGKIWGNAQARAYQAMKGELLPKVLESFQRLQDEADLVVVEGAGSPAEVNLRAGDIANMGFAEAADLPVVLVADIDRGGVIATLVGSHAVIDPAEARRIAGFVINKFRGDVSLFDDGLQIITEHTAWPSLGVVPFFPAARHLPAEDAVALTGAEAAADRAIRIAVPQLGRIANFDDLDPLIAEPDVAVDFVEPGRALPGDADLVILPGSKATLADLAFLRQQGWDIDIRAHLRRGGRVLGICAGYQMLGQRIEDPEGIEGPAGAADAGLGLLEVTTRLSGEKALEEVQGRHEESGAAIRGYEMHVGVTLGAGLDRPFLDLVGRPEGAVSRDGKVAGCYLHGLFAGDAFRAAFLGSLRARATSGLAYDAMVEDTLDALAAHLETHLDLDQLYQIALARSVRETVIEQFPLPRPRKAP</sequence>
<dbReference type="InterPro" id="IPR002586">
    <property type="entry name" value="CobQ/CobB/MinD/ParA_Nub-bd_dom"/>
</dbReference>
<dbReference type="InterPro" id="IPR027417">
    <property type="entry name" value="P-loop_NTPase"/>
</dbReference>
<gene>
    <name evidence="7" type="primary">cobQ</name>
    <name evidence="10" type="ORF">HBA54_11195</name>
</gene>
<dbReference type="GO" id="GO:0003824">
    <property type="term" value="F:catalytic activity"/>
    <property type="evidence" value="ECO:0007669"/>
    <property type="project" value="InterPro"/>
</dbReference>
<dbReference type="GO" id="GO:0015420">
    <property type="term" value="F:ABC-type vitamin B12 transporter activity"/>
    <property type="evidence" value="ECO:0007669"/>
    <property type="project" value="UniProtKB-UniRule"/>
</dbReference>
<dbReference type="NCBIfam" id="NF001989">
    <property type="entry name" value="PRK00784.1"/>
    <property type="match status" value="1"/>
</dbReference>
<dbReference type="SUPFAM" id="SSF52317">
    <property type="entry name" value="Class I glutamine amidotransferase-like"/>
    <property type="match status" value="1"/>
</dbReference>
<dbReference type="PANTHER" id="PTHR21343:SF1">
    <property type="entry name" value="COBYRIC ACID SYNTHASE"/>
    <property type="match status" value="1"/>
</dbReference>
<feature type="active site" evidence="7">
    <location>
        <position position="426"/>
    </location>
</feature>
<keyword evidence="4 7" id="KW-0169">Cobalamin biosynthesis</keyword>
<evidence type="ECO:0000256" key="3">
    <source>
        <dbReference type="ARBA" id="ARBA00019833"/>
    </source>
</evidence>
<comment type="similarity">
    <text evidence="2 7">Belongs to the CobB/CobQ family. CobQ subfamily.</text>
</comment>
<comment type="caution">
    <text evidence="10">The sequence shown here is derived from an EMBL/GenBank/DDBJ whole genome shotgun (WGS) entry which is preliminary data.</text>
</comment>
<keyword evidence="5 7" id="KW-0315">Glutamine amidotransferase</keyword>
<dbReference type="CDD" id="cd05389">
    <property type="entry name" value="CobQ_N"/>
    <property type="match status" value="1"/>
</dbReference>
<dbReference type="InterPro" id="IPR047045">
    <property type="entry name" value="CobQ_N"/>
</dbReference>
<evidence type="ECO:0000256" key="5">
    <source>
        <dbReference type="ARBA" id="ARBA00022962"/>
    </source>
</evidence>
<reference evidence="10" key="1">
    <citation type="submission" date="2020-03" db="EMBL/GenBank/DDBJ databases">
        <title>Genome of Pelagibius litoralis DSM 21314T.</title>
        <authorList>
            <person name="Wang G."/>
        </authorList>
    </citation>
    <scope>NUCLEOTIDE SEQUENCE</scope>
    <source>
        <strain evidence="10">DSM 21314</strain>
    </source>
</reference>
<dbReference type="Proteomes" id="UP000761264">
    <property type="component" value="Unassembled WGS sequence"/>
</dbReference>
<evidence type="ECO:0000259" key="8">
    <source>
        <dbReference type="Pfam" id="PF01656"/>
    </source>
</evidence>
<evidence type="ECO:0000256" key="2">
    <source>
        <dbReference type="ARBA" id="ARBA00006205"/>
    </source>
</evidence>
<feature type="active site" description="Nucleophile" evidence="7">
    <location>
        <position position="328"/>
    </location>
</feature>
<accession>A0A967EW35</accession>
<dbReference type="HAMAP" id="MF_00028">
    <property type="entry name" value="CobQ"/>
    <property type="match status" value="1"/>
</dbReference>
<dbReference type="PANTHER" id="PTHR21343">
    <property type="entry name" value="DETHIOBIOTIN SYNTHETASE"/>
    <property type="match status" value="1"/>
</dbReference>
<dbReference type="PROSITE" id="PS51274">
    <property type="entry name" value="GATASE_COBBQ"/>
    <property type="match status" value="1"/>
</dbReference>
<dbReference type="InterPro" id="IPR004459">
    <property type="entry name" value="CobQ_synth"/>
</dbReference>
<dbReference type="Gene3D" id="3.40.50.300">
    <property type="entry name" value="P-loop containing nucleotide triphosphate hydrolases"/>
    <property type="match status" value="1"/>
</dbReference>
<name>A0A967EW35_9PROT</name>
<evidence type="ECO:0000256" key="7">
    <source>
        <dbReference type="HAMAP-Rule" id="MF_00028"/>
    </source>
</evidence>
<feature type="domain" description="CobQ/CobB/MinD/ParA nucleotide binding" evidence="8">
    <location>
        <begin position="1"/>
        <end position="231"/>
    </location>
</feature>
<dbReference type="InterPro" id="IPR033949">
    <property type="entry name" value="CobQ_GATase1"/>
</dbReference>
<dbReference type="InterPro" id="IPR029062">
    <property type="entry name" value="Class_I_gatase-like"/>
</dbReference>
<organism evidence="10 11">
    <name type="scientific">Pelagibius litoralis</name>
    <dbReference type="NCBI Taxonomy" id="374515"/>
    <lineage>
        <taxon>Bacteria</taxon>
        <taxon>Pseudomonadati</taxon>
        <taxon>Pseudomonadota</taxon>
        <taxon>Alphaproteobacteria</taxon>
        <taxon>Rhodospirillales</taxon>
        <taxon>Rhodovibrionaceae</taxon>
        <taxon>Pelagibius</taxon>
    </lineage>
</organism>
<dbReference type="GO" id="GO:0009236">
    <property type="term" value="P:cobalamin biosynthetic process"/>
    <property type="evidence" value="ECO:0007669"/>
    <property type="project" value="UniProtKB-UniRule"/>
</dbReference>
<protein>
    <recommendedName>
        <fullName evidence="3 7">Cobyric acid synthase</fullName>
    </recommendedName>
</protein>
<dbReference type="EMBL" id="JAAQPH010000007">
    <property type="protein sequence ID" value="NIA69154.1"/>
    <property type="molecule type" value="Genomic_DNA"/>
</dbReference>
<evidence type="ECO:0000256" key="1">
    <source>
        <dbReference type="ARBA" id="ARBA00004953"/>
    </source>
</evidence>
<evidence type="ECO:0000313" key="10">
    <source>
        <dbReference type="EMBL" id="NIA69154.1"/>
    </source>
</evidence>